<feature type="compositionally biased region" description="Low complexity" evidence="1">
    <location>
        <begin position="1"/>
        <end position="26"/>
    </location>
</feature>
<dbReference type="AlphaFoldDB" id="A0A3P7N9H9"/>
<sequence length="35" mass="3339">MADQPAEDGGAAPAEEAAPAEQTPAEDGGENAEAA</sequence>
<feature type="region of interest" description="Disordered" evidence="1">
    <location>
        <begin position="1"/>
        <end position="35"/>
    </location>
</feature>
<reference evidence="2 3" key="1">
    <citation type="submission" date="2018-11" db="EMBL/GenBank/DDBJ databases">
        <authorList>
            <consortium name="Pathogen Informatics"/>
        </authorList>
    </citation>
    <scope>NUCLEOTIDE SEQUENCE [LARGE SCALE GENOMIC DNA]</scope>
</reference>
<name>A0A3P7N9H9_DIBLA</name>
<dbReference type="EMBL" id="UYRU01094858">
    <property type="protein sequence ID" value="VDN39234.1"/>
    <property type="molecule type" value="Genomic_DNA"/>
</dbReference>
<organism evidence="2 3">
    <name type="scientific">Dibothriocephalus latus</name>
    <name type="common">Fish tapeworm</name>
    <name type="synonym">Diphyllobothrium latum</name>
    <dbReference type="NCBI Taxonomy" id="60516"/>
    <lineage>
        <taxon>Eukaryota</taxon>
        <taxon>Metazoa</taxon>
        <taxon>Spiralia</taxon>
        <taxon>Lophotrochozoa</taxon>
        <taxon>Platyhelminthes</taxon>
        <taxon>Cestoda</taxon>
        <taxon>Eucestoda</taxon>
        <taxon>Diphyllobothriidea</taxon>
        <taxon>Diphyllobothriidae</taxon>
        <taxon>Dibothriocephalus</taxon>
    </lineage>
</organism>
<protein>
    <submittedName>
        <fullName evidence="2">Uncharacterized protein</fullName>
    </submittedName>
</protein>
<gene>
    <name evidence="2" type="ORF">DILT_LOCUS17801</name>
</gene>
<accession>A0A3P7N9H9</accession>
<feature type="non-terminal residue" evidence="2">
    <location>
        <position position="35"/>
    </location>
</feature>
<keyword evidence="3" id="KW-1185">Reference proteome</keyword>
<proteinExistence type="predicted"/>
<evidence type="ECO:0000313" key="3">
    <source>
        <dbReference type="Proteomes" id="UP000281553"/>
    </source>
</evidence>
<dbReference type="Proteomes" id="UP000281553">
    <property type="component" value="Unassembled WGS sequence"/>
</dbReference>
<evidence type="ECO:0000313" key="2">
    <source>
        <dbReference type="EMBL" id="VDN39234.1"/>
    </source>
</evidence>
<evidence type="ECO:0000256" key="1">
    <source>
        <dbReference type="SAM" id="MobiDB-lite"/>
    </source>
</evidence>